<organism evidence="3 4">
    <name type="scientific">Rhodovarius crocodyli</name>
    <dbReference type="NCBI Taxonomy" id="1979269"/>
    <lineage>
        <taxon>Bacteria</taxon>
        <taxon>Pseudomonadati</taxon>
        <taxon>Pseudomonadota</taxon>
        <taxon>Alphaproteobacteria</taxon>
        <taxon>Acetobacterales</taxon>
        <taxon>Roseomonadaceae</taxon>
        <taxon>Rhodovarius</taxon>
    </lineage>
</organism>
<evidence type="ECO:0000256" key="2">
    <source>
        <dbReference type="SAM" id="SignalP"/>
    </source>
</evidence>
<reference evidence="3 4" key="1">
    <citation type="submission" date="2019-01" db="EMBL/GenBank/DDBJ databases">
        <authorList>
            <person name="Chen W.-M."/>
        </authorList>
    </citation>
    <scope>NUCLEOTIDE SEQUENCE [LARGE SCALE GENOMIC DNA]</scope>
    <source>
        <strain evidence="3 4">CCP-6</strain>
    </source>
</reference>
<dbReference type="Pfam" id="PF03401">
    <property type="entry name" value="TctC"/>
    <property type="match status" value="1"/>
</dbReference>
<dbReference type="RefSeq" id="WP_127786645.1">
    <property type="nucleotide sequence ID" value="NZ_SACL01000002.1"/>
</dbReference>
<name>A0A437MIC9_9PROT</name>
<dbReference type="Proteomes" id="UP000282957">
    <property type="component" value="Unassembled WGS sequence"/>
</dbReference>
<dbReference type="InterPro" id="IPR005064">
    <property type="entry name" value="BUG"/>
</dbReference>
<dbReference type="PANTHER" id="PTHR42928:SF5">
    <property type="entry name" value="BLR1237 PROTEIN"/>
    <property type="match status" value="1"/>
</dbReference>
<dbReference type="AlphaFoldDB" id="A0A437MIC9"/>
<sequence length="322" mass="32917">MLTRRLLPALLAAPALAQAQPTPFRRPVRVIVSSAAGASLDTLARVLAPAVSARIGQPVVVENQGGANGLIATQQVARSEPDGTTLLVTGDAIVLSEIANPQPGLGFREAFAPVVQAVKAAQILVTHPGSGFRDVQGYIAAVKAQPGKLNVGIPALGGIAQVVHEVLANRVGGLPVEYVSYRGGGPATLDLLARNTDALVITLPAITDQVRNGAIIPLAVTTGERDPALPEVPTLAETVAPGFDIDSWQGVLAPARTPPATLAALNTIFTEALRDAAVSERLTGLGFAVTALPPDQFAARAAASIETFGPVVRALGNAGPRS</sequence>
<feature type="chain" id="PRO_5018972664" evidence="2">
    <location>
        <begin position="20"/>
        <end position="322"/>
    </location>
</feature>
<evidence type="ECO:0000313" key="3">
    <source>
        <dbReference type="EMBL" id="RVT97417.1"/>
    </source>
</evidence>
<dbReference type="EMBL" id="SACL01000002">
    <property type="protein sequence ID" value="RVT97417.1"/>
    <property type="molecule type" value="Genomic_DNA"/>
</dbReference>
<dbReference type="SUPFAM" id="SSF53850">
    <property type="entry name" value="Periplasmic binding protein-like II"/>
    <property type="match status" value="1"/>
</dbReference>
<keyword evidence="4" id="KW-1185">Reference proteome</keyword>
<comment type="caution">
    <text evidence="3">The sequence shown here is derived from an EMBL/GenBank/DDBJ whole genome shotgun (WGS) entry which is preliminary data.</text>
</comment>
<feature type="signal peptide" evidence="2">
    <location>
        <begin position="1"/>
        <end position="19"/>
    </location>
</feature>
<dbReference type="PIRSF" id="PIRSF017082">
    <property type="entry name" value="YflP"/>
    <property type="match status" value="1"/>
</dbReference>
<keyword evidence="2" id="KW-0732">Signal</keyword>
<dbReference type="CDD" id="cd07012">
    <property type="entry name" value="PBP2_Bug_TTT"/>
    <property type="match status" value="1"/>
</dbReference>
<accession>A0A437MIC9</accession>
<evidence type="ECO:0000313" key="4">
    <source>
        <dbReference type="Proteomes" id="UP000282957"/>
    </source>
</evidence>
<dbReference type="Gene3D" id="3.40.190.10">
    <property type="entry name" value="Periplasmic binding protein-like II"/>
    <property type="match status" value="1"/>
</dbReference>
<dbReference type="OrthoDB" id="7258141at2"/>
<comment type="similarity">
    <text evidence="1">Belongs to the UPF0065 (bug) family.</text>
</comment>
<protein>
    <submittedName>
        <fullName evidence="3">Tripartite tricarboxylate transporter substrate binding protein</fullName>
    </submittedName>
</protein>
<proteinExistence type="inferred from homology"/>
<gene>
    <name evidence="3" type="ORF">EOD42_06175</name>
</gene>
<evidence type="ECO:0000256" key="1">
    <source>
        <dbReference type="ARBA" id="ARBA00006987"/>
    </source>
</evidence>
<dbReference type="Gene3D" id="3.40.190.150">
    <property type="entry name" value="Bordetella uptake gene, domain 1"/>
    <property type="match status" value="1"/>
</dbReference>
<dbReference type="PANTHER" id="PTHR42928">
    <property type="entry name" value="TRICARBOXYLATE-BINDING PROTEIN"/>
    <property type="match status" value="1"/>
</dbReference>
<dbReference type="InterPro" id="IPR042100">
    <property type="entry name" value="Bug_dom1"/>
</dbReference>